<sequence>MKNLGLNRRSLMVGTAAGVLAAPALIAGGRTAEAAMAADDAAGSMMGEGIRPLKVGSFRVTVIRDGARAGDKINETFGTDQPKEEVAKLLRENFLPEDQFVNSFSPVLVETGSEKILFDTGMGEMGQSFGAGRLVDGLAAAGVKPEDITTVVLTHLHPDHFGGLMKGGEPAFPKARYVIGEAEYGFWTSTDRKGTPAEKNHDMVMQAVAPLAEKATFLKEGDAVVPGITAMLAPGHTPGHLIFGLESEGRKLMLTADTCNHYVLSLQRPDWEVRFDADKAGAAATRKKVFDMIATDRIAFIGYHMPFPAVGFVEKSGPGYRFVPASYQFDI</sequence>
<dbReference type="PANTHER" id="PTHR42978">
    <property type="entry name" value="QUORUM-QUENCHING LACTONASE YTNP-RELATED-RELATED"/>
    <property type="match status" value="1"/>
</dbReference>
<dbReference type="EMBL" id="JACIEZ010000002">
    <property type="protein sequence ID" value="MBB4064258.1"/>
    <property type="molecule type" value="Genomic_DNA"/>
</dbReference>
<feature type="chain" id="PRO_5031490409" evidence="5">
    <location>
        <begin position="22"/>
        <end position="331"/>
    </location>
</feature>
<dbReference type="InterPro" id="IPR001279">
    <property type="entry name" value="Metallo-B-lactamas"/>
</dbReference>
<comment type="caution">
    <text evidence="7">The sequence shown here is derived from an EMBL/GenBank/DDBJ whole genome shotgun (WGS) entry which is preliminary data.</text>
</comment>
<dbReference type="GO" id="GO:0046872">
    <property type="term" value="F:metal ion binding"/>
    <property type="evidence" value="ECO:0007669"/>
    <property type="project" value="UniProtKB-KW"/>
</dbReference>
<dbReference type="SUPFAM" id="SSF56281">
    <property type="entry name" value="Metallo-hydrolase/oxidoreductase"/>
    <property type="match status" value="1"/>
</dbReference>
<dbReference type="PROSITE" id="PS51318">
    <property type="entry name" value="TAT"/>
    <property type="match status" value="1"/>
</dbReference>
<evidence type="ECO:0000256" key="1">
    <source>
        <dbReference type="ARBA" id="ARBA00007749"/>
    </source>
</evidence>
<accession>A0A7W6J3U8</accession>
<evidence type="ECO:0000256" key="2">
    <source>
        <dbReference type="ARBA" id="ARBA00022723"/>
    </source>
</evidence>
<dbReference type="Proteomes" id="UP000528286">
    <property type="component" value="Unassembled WGS sequence"/>
</dbReference>
<dbReference type="RefSeq" id="WP_183365494.1">
    <property type="nucleotide sequence ID" value="NZ_JACIEZ010000002.1"/>
</dbReference>
<name>A0A7W6J3U8_9HYPH</name>
<proteinExistence type="inferred from homology"/>
<keyword evidence="3 7" id="KW-0378">Hydrolase</keyword>
<keyword evidence="2" id="KW-0479">Metal-binding</keyword>
<gene>
    <name evidence="7" type="ORF">GGR23_001435</name>
</gene>
<dbReference type="Pfam" id="PF00753">
    <property type="entry name" value="Lactamase_B"/>
    <property type="match status" value="1"/>
</dbReference>
<evidence type="ECO:0000313" key="7">
    <source>
        <dbReference type="EMBL" id="MBB4064258.1"/>
    </source>
</evidence>
<keyword evidence="5" id="KW-0732">Signal</keyword>
<dbReference type="GO" id="GO:0016787">
    <property type="term" value="F:hydrolase activity"/>
    <property type="evidence" value="ECO:0007669"/>
    <property type="project" value="UniProtKB-KW"/>
</dbReference>
<comment type="similarity">
    <text evidence="1">Belongs to the metallo-beta-lactamase superfamily.</text>
</comment>
<feature type="signal peptide" evidence="5">
    <location>
        <begin position="1"/>
        <end position="21"/>
    </location>
</feature>
<dbReference type="SMART" id="SM00849">
    <property type="entry name" value="Lactamase_B"/>
    <property type="match status" value="1"/>
</dbReference>
<evidence type="ECO:0000259" key="6">
    <source>
        <dbReference type="SMART" id="SM00849"/>
    </source>
</evidence>
<evidence type="ECO:0000313" key="8">
    <source>
        <dbReference type="Proteomes" id="UP000528286"/>
    </source>
</evidence>
<protein>
    <submittedName>
        <fullName evidence="7">Glyoxylase-like metal-dependent hydrolase (Beta-lactamase superfamily II)</fullName>
    </submittedName>
</protein>
<keyword evidence="4" id="KW-0862">Zinc</keyword>
<dbReference type="CDD" id="cd07720">
    <property type="entry name" value="OPHC2-like_MBL-fold"/>
    <property type="match status" value="1"/>
</dbReference>
<evidence type="ECO:0000256" key="3">
    <source>
        <dbReference type="ARBA" id="ARBA00022801"/>
    </source>
</evidence>
<feature type="domain" description="Metallo-beta-lactamase" evidence="6">
    <location>
        <begin position="103"/>
        <end position="304"/>
    </location>
</feature>
<dbReference type="InterPro" id="IPR006311">
    <property type="entry name" value="TAT_signal"/>
</dbReference>
<evidence type="ECO:0000256" key="5">
    <source>
        <dbReference type="SAM" id="SignalP"/>
    </source>
</evidence>
<evidence type="ECO:0000256" key="4">
    <source>
        <dbReference type="ARBA" id="ARBA00022833"/>
    </source>
</evidence>
<dbReference type="AlphaFoldDB" id="A0A7W6J3U8"/>
<reference evidence="7 8" key="1">
    <citation type="submission" date="2020-08" db="EMBL/GenBank/DDBJ databases">
        <title>Genomic Encyclopedia of Type Strains, Phase IV (KMG-IV): sequencing the most valuable type-strain genomes for metagenomic binning, comparative biology and taxonomic classification.</title>
        <authorList>
            <person name="Goeker M."/>
        </authorList>
    </citation>
    <scope>NUCLEOTIDE SEQUENCE [LARGE SCALE GENOMIC DNA]</scope>
    <source>
        <strain evidence="7 8">DSM 29853</strain>
    </source>
</reference>
<dbReference type="InterPro" id="IPR051013">
    <property type="entry name" value="MBL_superfamily_lactonases"/>
</dbReference>
<dbReference type="InterPro" id="IPR036866">
    <property type="entry name" value="RibonucZ/Hydroxyglut_hydro"/>
</dbReference>
<keyword evidence="8" id="KW-1185">Reference proteome</keyword>
<organism evidence="7 8">
    <name type="scientific">Gellertiella hungarica</name>
    <dbReference type="NCBI Taxonomy" id="1572859"/>
    <lineage>
        <taxon>Bacteria</taxon>
        <taxon>Pseudomonadati</taxon>
        <taxon>Pseudomonadota</taxon>
        <taxon>Alphaproteobacteria</taxon>
        <taxon>Hyphomicrobiales</taxon>
        <taxon>Rhizobiaceae</taxon>
        <taxon>Gellertiella</taxon>
    </lineage>
</organism>
<dbReference type="Gene3D" id="3.60.15.10">
    <property type="entry name" value="Ribonuclease Z/Hydroxyacylglutathione hydrolase-like"/>
    <property type="match status" value="1"/>
</dbReference>
<dbReference type="PANTHER" id="PTHR42978:SF6">
    <property type="entry name" value="QUORUM-QUENCHING LACTONASE YTNP-RELATED"/>
    <property type="match status" value="1"/>
</dbReference>